<dbReference type="Pfam" id="PF00356">
    <property type="entry name" value="LacI"/>
    <property type="match status" value="1"/>
</dbReference>
<dbReference type="InterPro" id="IPR000843">
    <property type="entry name" value="HTH_LacI"/>
</dbReference>
<dbReference type="PRINTS" id="PR00036">
    <property type="entry name" value="HTHLACI"/>
</dbReference>
<evidence type="ECO:0000259" key="5">
    <source>
        <dbReference type="PROSITE" id="PS50932"/>
    </source>
</evidence>
<evidence type="ECO:0000313" key="6">
    <source>
        <dbReference type="EMBL" id="MCM3715749.1"/>
    </source>
</evidence>
<feature type="domain" description="HTH lacI-type" evidence="5">
    <location>
        <begin position="6"/>
        <end position="60"/>
    </location>
</feature>
<dbReference type="Proteomes" id="UP001139179">
    <property type="component" value="Unassembled WGS sequence"/>
</dbReference>
<dbReference type="SMART" id="SM00354">
    <property type="entry name" value="HTH_LACI"/>
    <property type="match status" value="1"/>
</dbReference>
<keyword evidence="1" id="KW-0678">Repressor</keyword>
<evidence type="ECO:0000256" key="1">
    <source>
        <dbReference type="ARBA" id="ARBA00022491"/>
    </source>
</evidence>
<evidence type="ECO:0000256" key="4">
    <source>
        <dbReference type="ARBA" id="ARBA00023163"/>
    </source>
</evidence>
<dbReference type="CDD" id="cd01392">
    <property type="entry name" value="HTH_LacI"/>
    <property type="match status" value="1"/>
</dbReference>
<evidence type="ECO:0000256" key="2">
    <source>
        <dbReference type="ARBA" id="ARBA00023015"/>
    </source>
</evidence>
<reference evidence="6" key="1">
    <citation type="submission" date="2022-05" db="EMBL/GenBank/DDBJ databases">
        <title>Comparative Genomics of Spacecraft Associated Microbes.</title>
        <authorList>
            <person name="Tran M.T."/>
            <person name="Wright A."/>
            <person name="Seuylemezian A."/>
            <person name="Eisen J."/>
            <person name="Coil D."/>
        </authorList>
    </citation>
    <scope>NUCLEOTIDE SEQUENCE</scope>
    <source>
        <strain evidence="6">214.1.1</strain>
    </source>
</reference>
<dbReference type="Gene3D" id="3.40.50.2300">
    <property type="match status" value="2"/>
</dbReference>
<evidence type="ECO:0000256" key="3">
    <source>
        <dbReference type="ARBA" id="ARBA00023125"/>
    </source>
</evidence>
<keyword evidence="3" id="KW-0238">DNA-binding</keyword>
<sequence length="343" mass="38290">MKKNKVTIKDVAKHAGVGIGTVSRAINGSGEINAETKLKVFKSIQDLGYTPNRIARSMRTKQYKQIALFVNISNVAFTQIANGISQYLDTVGYSVSLCNVGDDEDVRVKILAALENQHLDGIIIAPPREDNLNLSEIVNQMGIPIVTMDRDIPGIPAGVYTDYFTSVNKAVQYLLSLGHRGIALIGGSHTRRQFRKSKEGYEQAFIDSGIENTGEGIIIESDLSSQGGKKAMNDLLPKIRNGTITAIFSLNHYIFHGVLQVIRDNHLRYPEDISIITFEDYELTHLLDPPVTVIRRPLNDIGYSVAQILIRYINEPELYGKIEPFRIPTEFIIRESCGFLKRQ</sequence>
<dbReference type="InterPro" id="IPR028082">
    <property type="entry name" value="Peripla_BP_I"/>
</dbReference>
<evidence type="ECO:0000313" key="7">
    <source>
        <dbReference type="Proteomes" id="UP001139179"/>
    </source>
</evidence>
<proteinExistence type="predicted"/>
<dbReference type="GO" id="GO:0003700">
    <property type="term" value="F:DNA-binding transcription factor activity"/>
    <property type="evidence" value="ECO:0007669"/>
    <property type="project" value="TreeGrafter"/>
</dbReference>
<dbReference type="SUPFAM" id="SSF47413">
    <property type="entry name" value="lambda repressor-like DNA-binding domains"/>
    <property type="match status" value="1"/>
</dbReference>
<comment type="caution">
    <text evidence="6">The sequence shown here is derived from an EMBL/GenBank/DDBJ whole genome shotgun (WGS) entry which is preliminary data.</text>
</comment>
<dbReference type="PANTHER" id="PTHR30146:SF148">
    <property type="entry name" value="HTH-TYPE TRANSCRIPTIONAL REPRESSOR PURR-RELATED"/>
    <property type="match status" value="1"/>
</dbReference>
<dbReference type="GO" id="GO:0000976">
    <property type="term" value="F:transcription cis-regulatory region binding"/>
    <property type="evidence" value="ECO:0007669"/>
    <property type="project" value="TreeGrafter"/>
</dbReference>
<dbReference type="SUPFAM" id="SSF53822">
    <property type="entry name" value="Periplasmic binding protein-like I"/>
    <property type="match status" value="1"/>
</dbReference>
<dbReference type="AlphaFoldDB" id="A0A9X2DRK9"/>
<dbReference type="PROSITE" id="PS50932">
    <property type="entry name" value="HTH_LACI_2"/>
    <property type="match status" value="1"/>
</dbReference>
<keyword evidence="7" id="KW-1185">Reference proteome</keyword>
<dbReference type="PROSITE" id="PS00356">
    <property type="entry name" value="HTH_LACI_1"/>
    <property type="match status" value="1"/>
</dbReference>
<keyword evidence="4" id="KW-0804">Transcription</keyword>
<protein>
    <submittedName>
        <fullName evidence="6">LacI family transcriptional regulator</fullName>
    </submittedName>
</protein>
<dbReference type="InterPro" id="IPR001761">
    <property type="entry name" value="Peripla_BP/Lac1_sug-bd_dom"/>
</dbReference>
<dbReference type="PANTHER" id="PTHR30146">
    <property type="entry name" value="LACI-RELATED TRANSCRIPTIONAL REPRESSOR"/>
    <property type="match status" value="1"/>
</dbReference>
<dbReference type="InterPro" id="IPR010982">
    <property type="entry name" value="Lambda_DNA-bd_dom_sf"/>
</dbReference>
<organism evidence="6 7">
    <name type="scientific">Halalkalibacter oceani</name>
    <dbReference type="NCBI Taxonomy" id="1653776"/>
    <lineage>
        <taxon>Bacteria</taxon>
        <taxon>Bacillati</taxon>
        <taxon>Bacillota</taxon>
        <taxon>Bacilli</taxon>
        <taxon>Bacillales</taxon>
        <taxon>Bacillaceae</taxon>
        <taxon>Halalkalibacter</taxon>
    </lineage>
</organism>
<gene>
    <name evidence="6" type="ORF">M3202_16920</name>
</gene>
<accession>A0A9X2DRK9</accession>
<dbReference type="RefSeq" id="WP_251224455.1">
    <property type="nucleotide sequence ID" value="NZ_JAMBOL010000020.1"/>
</dbReference>
<dbReference type="Gene3D" id="1.10.260.40">
    <property type="entry name" value="lambda repressor-like DNA-binding domains"/>
    <property type="match status" value="1"/>
</dbReference>
<keyword evidence="2" id="KW-0805">Transcription regulation</keyword>
<dbReference type="Pfam" id="PF00532">
    <property type="entry name" value="Peripla_BP_1"/>
    <property type="match status" value="1"/>
</dbReference>
<dbReference type="CDD" id="cd06267">
    <property type="entry name" value="PBP1_LacI_sugar_binding-like"/>
    <property type="match status" value="1"/>
</dbReference>
<dbReference type="EMBL" id="JAMBOL010000020">
    <property type="protein sequence ID" value="MCM3715749.1"/>
    <property type="molecule type" value="Genomic_DNA"/>
</dbReference>
<name>A0A9X2DRK9_9BACI</name>